<keyword evidence="1" id="KW-0863">Zinc-finger</keyword>
<proteinExistence type="predicted"/>
<keyword evidence="1" id="KW-0479">Metal-binding</keyword>
<evidence type="ECO:0000256" key="1">
    <source>
        <dbReference type="PROSITE-ProRule" id="PRU00723"/>
    </source>
</evidence>
<dbReference type="Gene3D" id="1.20.930.10">
    <property type="entry name" value="Conserved domain common to transcription factors TFIIS, elongin A, CRSP70"/>
    <property type="match status" value="1"/>
</dbReference>
<sequence length="1419" mass="151119">MTAAASLATRRQSPRLQSNSVGRNAAATPTASASPILSTTDPSASSPSIIAPRSNTAIAITEDSGNTLLVASACTGGSFSQSPSSSILQLPSMPSTPTVSDHPITASISVLPDFTHTPPFGGKRSAHLFPPHSFHALESHIASKLSCVSHAAGPVPHASSVDIIPADPVPGITHSSQAASEFIHFFDEQLLNQTKLFLPALQEDGAATDIMSCSTYSHATESPAPAPAPLLQTLETSPSSLQPTLPGKRARVIFDADTLAWLETVYNDNPAITSAAVHNLVLPDTITAVQAYRWIYRRRQAQKKEHNASSQDTCSSIDDDSRASSVCNGETLGDPIQCNTDSEKPVLPSSHVAALIDMDEESATPFNFFAKKADLEVVESSVDPENKNIRTMEIHGITMPDHNTSTEIVDDSKEMIPEDISADNIEEISGLVPLVEAEAVMTNADGYEEGAVYSGSGSFDGEIECPEPASMPTLADVDMTRQDSSTSTNTGDSPVGADLPQNSAIETFDTAPISLASVIGEGNRELISPAQLNRFARYMNAQKTLQARLAAIQVLQNTTHLPTLSGFVLGKGVLLINMWLSEAIRIAGDWDSLVLPIMKLIARLPIDISSLKYSGLGKPVRRMVKSASETGSKKESDVIAGELMTNWTKLIIADKQATTVVSSHPLKRITITVVAPSAKRITVKPASSIMNTNQTSVSGETAAVDAPLSRFPKIRLKTLSTSASLEKTAIAPISIAKTESVPAPVSKPPYTYIDIRPIVPVAVSYSSASAPKPTPGSSGTRIEAPPIKSSPIHQNLPKTATPLSRPSSSLTTSMPGLVRKPSESKPASHRRRMILDPHHIASAQNEHPPLPHTTLDLKRQPSEPDSESSVRLAKRQHIGAPQSGSILGKPIASEPTSLPGNDPLETMPISPGSDAEMEGATDSYGHAKSLSSLTAFPSYRRGTATSVTEAVSPVATWVPGQPIIGILSNPDITNVPFPTTTKTDSAVSARTGKIKKNVRFQSDDRLCKIRYIENVETLRTKEEDRVHARDFDRSEGQQAFQKIREEQQPLQDWTPPREFKLLAQLVRGRNSTECKVQEERERNALSSVYYSPSDIPPSPAEPSNIYSATTNDANDDAFATIIPLVQTPPPVSAVALPASLHQNLLVPTDTSLRPTFPGVASDCAVGLTSSTGFPAADTWSAAHMPSLNSVSSIPITGLTGLSALNGLAGLSALTGLAGLPALNGLTYTAPVNSTLPVTSALSLDSFQHLQQLDMSTLSIPQTQSHGSNLQWTPLAGLVQSSHAPRDVPAPDYTSADRKRQHDGYSPSFGYPPSSYNESSYSNTHTAQYGVDSFGASGASGAYHPNSLSDQTNEFQQRRSSLGNSHFNSKRAKSAGRGNSFSGTKTVPFGSPVCEHFKRGKCRYGNSCHNSHDLSTVPFK</sequence>
<feature type="region of interest" description="Disordered" evidence="2">
    <location>
        <begin position="841"/>
        <end position="921"/>
    </location>
</feature>
<dbReference type="SMART" id="SM00356">
    <property type="entry name" value="ZnF_C3H1"/>
    <property type="match status" value="1"/>
</dbReference>
<evidence type="ECO:0000259" key="3">
    <source>
        <dbReference type="PROSITE" id="PS50103"/>
    </source>
</evidence>
<organism evidence="4 5">
    <name type="scientific">Batrachochytrium salamandrivorans</name>
    <dbReference type="NCBI Taxonomy" id="1357716"/>
    <lineage>
        <taxon>Eukaryota</taxon>
        <taxon>Fungi</taxon>
        <taxon>Fungi incertae sedis</taxon>
        <taxon>Chytridiomycota</taxon>
        <taxon>Chytridiomycota incertae sedis</taxon>
        <taxon>Chytridiomycetes</taxon>
        <taxon>Rhizophydiales</taxon>
        <taxon>Rhizophydiales incertae sedis</taxon>
        <taxon>Batrachochytrium</taxon>
    </lineage>
</organism>
<dbReference type="InterPro" id="IPR035441">
    <property type="entry name" value="TFIIS/LEDGF_dom_sf"/>
</dbReference>
<dbReference type="EMBL" id="JAFCIX010000392">
    <property type="protein sequence ID" value="KAH6591948.1"/>
    <property type="molecule type" value="Genomic_DNA"/>
</dbReference>
<dbReference type="SUPFAM" id="SSF47676">
    <property type="entry name" value="Conserved domain common to transcription factors TFIIS, elongin A, CRSP70"/>
    <property type="match status" value="1"/>
</dbReference>
<dbReference type="Proteomes" id="UP001648503">
    <property type="component" value="Unassembled WGS sequence"/>
</dbReference>
<feature type="region of interest" description="Disordered" evidence="2">
    <location>
        <begin position="1281"/>
        <end position="1322"/>
    </location>
</feature>
<comment type="caution">
    <text evidence="4">The sequence shown here is derived from an EMBL/GenBank/DDBJ whole genome shotgun (WGS) entry which is preliminary data.</text>
</comment>
<dbReference type="PROSITE" id="PS50103">
    <property type="entry name" value="ZF_C3H1"/>
    <property type="match status" value="1"/>
</dbReference>
<feature type="compositionally biased region" description="Low complexity" evidence="2">
    <location>
        <begin position="799"/>
        <end position="813"/>
    </location>
</feature>
<evidence type="ECO:0000313" key="5">
    <source>
        <dbReference type="Proteomes" id="UP001648503"/>
    </source>
</evidence>
<evidence type="ECO:0000256" key="2">
    <source>
        <dbReference type="SAM" id="MobiDB-lite"/>
    </source>
</evidence>
<feature type="compositionally biased region" description="Polar residues" evidence="2">
    <location>
        <begin position="482"/>
        <end position="492"/>
    </location>
</feature>
<feature type="domain" description="C3H1-type" evidence="3">
    <location>
        <begin position="1387"/>
        <end position="1414"/>
    </location>
</feature>
<dbReference type="InterPro" id="IPR000571">
    <property type="entry name" value="Znf_CCCH"/>
</dbReference>
<keyword evidence="5" id="KW-1185">Reference proteome</keyword>
<gene>
    <name evidence="4" type="ORF">BASA50_008348</name>
</gene>
<feature type="zinc finger region" description="C3H1-type" evidence="1">
    <location>
        <begin position="1387"/>
        <end position="1414"/>
    </location>
</feature>
<feature type="region of interest" description="Disordered" evidence="2">
    <location>
        <begin position="1"/>
        <end position="50"/>
    </location>
</feature>
<reference evidence="4 5" key="1">
    <citation type="submission" date="2021-02" db="EMBL/GenBank/DDBJ databases">
        <title>Variation within the Batrachochytrium salamandrivorans European outbreak.</title>
        <authorList>
            <person name="Kelly M."/>
            <person name="Pasmans F."/>
            <person name="Shea T.P."/>
            <person name="Munoz J.F."/>
            <person name="Carranza S."/>
            <person name="Cuomo C.A."/>
            <person name="Martel A."/>
        </authorList>
    </citation>
    <scope>NUCLEOTIDE SEQUENCE [LARGE SCALE GENOMIC DNA]</scope>
    <source>
        <strain evidence="4 5">AMFP18/2</strain>
    </source>
</reference>
<dbReference type="PANTHER" id="PTHR46557:SF1">
    <property type="entry name" value="SERINE_THREONINE-PROTEIN PHOSPHATASE 1 REGULATORY SUBUNIT 10"/>
    <property type="match status" value="1"/>
</dbReference>
<dbReference type="PANTHER" id="PTHR46557">
    <property type="entry name" value="SERINE/THREONINE-PROTEIN PHOSPHATASE 1 REGULATORY SUBUNIT 10-RELATED"/>
    <property type="match status" value="1"/>
</dbReference>
<dbReference type="SUPFAM" id="SSF46689">
    <property type="entry name" value="Homeodomain-like"/>
    <property type="match status" value="1"/>
</dbReference>
<dbReference type="InterPro" id="IPR009057">
    <property type="entry name" value="Homeodomain-like_sf"/>
</dbReference>
<name>A0ABQ8F4U1_9FUNG</name>
<feature type="region of interest" description="Disordered" evidence="2">
    <location>
        <begin position="766"/>
        <end position="829"/>
    </location>
</feature>
<feature type="compositionally biased region" description="Polar residues" evidence="2">
    <location>
        <begin position="1345"/>
        <end position="1366"/>
    </location>
</feature>
<feature type="region of interest" description="Disordered" evidence="2">
    <location>
        <begin position="479"/>
        <end position="498"/>
    </location>
</feature>
<keyword evidence="1" id="KW-0862">Zinc</keyword>
<protein>
    <recommendedName>
        <fullName evidence="3">C3H1-type domain-containing protein</fullName>
    </recommendedName>
</protein>
<feature type="compositionally biased region" description="Polar residues" evidence="2">
    <location>
        <begin position="9"/>
        <end position="22"/>
    </location>
</feature>
<accession>A0ABQ8F4U1</accession>
<evidence type="ECO:0000313" key="4">
    <source>
        <dbReference type="EMBL" id="KAH6591948.1"/>
    </source>
</evidence>
<feature type="compositionally biased region" description="Low complexity" evidence="2">
    <location>
        <begin position="25"/>
        <end position="35"/>
    </location>
</feature>
<feature type="compositionally biased region" description="Low complexity" evidence="2">
    <location>
        <begin position="1303"/>
        <end position="1322"/>
    </location>
</feature>
<feature type="region of interest" description="Disordered" evidence="2">
    <location>
        <begin position="1341"/>
        <end position="1384"/>
    </location>
</feature>